<gene>
    <name evidence="10" type="ORF">DSM5745_02898</name>
</gene>
<feature type="compositionally biased region" description="Polar residues" evidence="8">
    <location>
        <begin position="115"/>
        <end position="137"/>
    </location>
</feature>
<dbReference type="GO" id="GO:0000407">
    <property type="term" value="C:phagophore assembly site"/>
    <property type="evidence" value="ECO:0007669"/>
    <property type="project" value="UniProtKB-SubCell"/>
</dbReference>
<evidence type="ECO:0000256" key="7">
    <source>
        <dbReference type="ARBA" id="ARBA00060351"/>
    </source>
</evidence>
<feature type="compositionally biased region" description="Basic and acidic residues" evidence="8">
    <location>
        <begin position="171"/>
        <end position="191"/>
    </location>
</feature>
<sequence>MPSPAQPGNTKFTVLIRLPFPRGGFVDPPPVEWNAAKDQALWDILSRPSKGNDIDWKALAESFDVTLQFLLQQAAWLYDRQLSQVRAQMRKVPNPHSNTPSPAPGSIYASTALGQPAKTGQSSNSRAPSRLASQTKETPPIRAPIPRRTSSGNTVQQIKAQASHPGTPTLETKESRWEIQGRRPSTSKREQTPISAAVQRSPALEEEDLTSSSSESNSDDDSDAAAGRRGLGFKRFGRFSTHRPGLRDDDDDDDESPAFLPLSRGHGSASHGASGHDLSTTLRMEQEGVSAMQRRATEPPHGLRKSITTESSGSSISSGVPVTRSRTQRGNQFNSSNSRRVAEAPPVSPRRSTISGRDISDGTPSMGSSFSDLDGEAGSVL</sequence>
<keyword evidence="4" id="KW-0813">Transport</keyword>
<dbReference type="AlphaFoldDB" id="A0A3D8SIZ0"/>
<dbReference type="InterPro" id="IPR039362">
    <property type="entry name" value="ATG29_sf"/>
</dbReference>
<evidence type="ECO:0000313" key="11">
    <source>
        <dbReference type="Proteomes" id="UP000256690"/>
    </source>
</evidence>
<dbReference type="GO" id="GO:0000045">
    <property type="term" value="P:autophagosome assembly"/>
    <property type="evidence" value="ECO:0007669"/>
    <property type="project" value="InterPro"/>
</dbReference>
<dbReference type="PANTHER" id="PTHR40012">
    <property type="entry name" value="AUTOPHAGY-RELATED PROTEIN 29"/>
    <property type="match status" value="1"/>
</dbReference>
<dbReference type="RefSeq" id="XP_026605780.1">
    <property type="nucleotide sequence ID" value="XM_026744914.1"/>
</dbReference>
<comment type="caution">
    <text evidence="10">The sequence shown here is derived from an EMBL/GenBank/DDBJ whole genome shotgun (WGS) entry which is preliminary data.</text>
</comment>
<name>A0A3D8SIZ0_9EURO</name>
<dbReference type="Gene3D" id="1.10.10.2570">
    <property type="match status" value="1"/>
</dbReference>
<evidence type="ECO:0000313" key="10">
    <source>
        <dbReference type="EMBL" id="RDW86256.1"/>
    </source>
</evidence>
<feature type="region of interest" description="Disordered" evidence="8">
    <location>
        <begin position="91"/>
        <end position="110"/>
    </location>
</feature>
<dbReference type="InterPro" id="IPR039113">
    <property type="entry name" value="ATG29"/>
</dbReference>
<reference evidence="10 11" key="1">
    <citation type="journal article" date="2018" name="IMA Fungus">
        <title>IMA Genome-F 9: Draft genome sequence of Annulohypoxylon stygium, Aspergillus mulundensis, Berkeleyomyces basicola (syn. Thielaviopsis basicola), Ceratocystis smalleyi, two Cercospora beticola strains, Coleophoma cylindrospora, Fusarium fracticaudum, Phialophora cf. hyalina, and Morchella septimelata.</title>
        <authorList>
            <person name="Wingfield B.D."/>
            <person name="Bills G.F."/>
            <person name="Dong Y."/>
            <person name="Huang W."/>
            <person name="Nel W.J."/>
            <person name="Swalarsk-Parry B.S."/>
            <person name="Vaghefi N."/>
            <person name="Wilken P.M."/>
            <person name="An Z."/>
            <person name="de Beer Z.W."/>
            <person name="De Vos L."/>
            <person name="Chen L."/>
            <person name="Duong T.A."/>
            <person name="Gao Y."/>
            <person name="Hammerbacher A."/>
            <person name="Kikkert J.R."/>
            <person name="Li Y."/>
            <person name="Li H."/>
            <person name="Li K."/>
            <person name="Li Q."/>
            <person name="Liu X."/>
            <person name="Ma X."/>
            <person name="Naidoo K."/>
            <person name="Pethybridge S.J."/>
            <person name="Sun J."/>
            <person name="Steenkamp E.T."/>
            <person name="van der Nest M.A."/>
            <person name="van Wyk S."/>
            <person name="Wingfield M.J."/>
            <person name="Xiong C."/>
            <person name="Yue Q."/>
            <person name="Zhang X."/>
        </authorList>
    </citation>
    <scope>NUCLEOTIDE SEQUENCE [LARGE SCALE GENOMIC DNA]</scope>
    <source>
        <strain evidence="10 11">DSM 5745</strain>
    </source>
</reference>
<evidence type="ECO:0000256" key="4">
    <source>
        <dbReference type="ARBA" id="ARBA00022448"/>
    </source>
</evidence>
<accession>A0A3D8SIZ0</accession>
<dbReference type="Proteomes" id="UP000256690">
    <property type="component" value="Unassembled WGS sequence"/>
</dbReference>
<feature type="compositionally biased region" description="Polar residues" evidence="8">
    <location>
        <begin position="362"/>
        <end position="371"/>
    </location>
</feature>
<feature type="region of interest" description="Disordered" evidence="8">
    <location>
        <begin position="115"/>
        <end position="381"/>
    </location>
</feature>
<evidence type="ECO:0000256" key="5">
    <source>
        <dbReference type="ARBA" id="ARBA00022927"/>
    </source>
</evidence>
<feature type="compositionally biased region" description="Low complexity" evidence="8">
    <location>
        <begin position="306"/>
        <end position="319"/>
    </location>
</feature>
<dbReference type="FunFam" id="1.10.10.2570:FF:000001">
    <property type="entry name" value="Autophagy-related protein 29"/>
    <property type="match status" value="1"/>
</dbReference>
<keyword evidence="5" id="KW-0653">Protein transport</keyword>
<comment type="subcellular location">
    <subcellularLocation>
        <location evidence="1">Preautophagosomal structure</location>
    </subcellularLocation>
</comment>
<evidence type="ECO:0000259" key="9">
    <source>
        <dbReference type="Pfam" id="PF18388"/>
    </source>
</evidence>
<keyword evidence="11" id="KW-1185">Reference proteome</keyword>
<dbReference type="GO" id="GO:0015031">
    <property type="term" value="P:protein transport"/>
    <property type="evidence" value="ECO:0007669"/>
    <property type="project" value="UniProtKB-KW"/>
</dbReference>
<feature type="domain" description="Atg29 N-terminal" evidence="9">
    <location>
        <begin position="12"/>
        <end position="65"/>
    </location>
</feature>
<dbReference type="InterPro" id="IPR040666">
    <property type="entry name" value="Atg29_N"/>
</dbReference>
<feature type="compositionally biased region" description="Basic residues" evidence="8">
    <location>
        <begin position="231"/>
        <end position="241"/>
    </location>
</feature>
<comment type="function">
    <text evidence="7">Plays a role in autophagy. Functions at the preautophagosomal structure (PAS) in order to form normal autophagosomes under starvation conditions. Also plays a role in mitophagy and regulation of filamentous growth.</text>
</comment>
<dbReference type="OrthoDB" id="21072at2759"/>
<evidence type="ECO:0000256" key="3">
    <source>
        <dbReference type="ARBA" id="ARBA00013784"/>
    </source>
</evidence>
<keyword evidence="6" id="KW-0072">Autophagy</keyword>
<evidence type="ECO:0000256" key="2">
    <source>
        <dbReference type="ARBA" id="ARBA00010082"/>
    </source>
</evidence>
<evidence type="ECO:0000256" key="1">
    <source>
        <dbReference type="ARBA" id="ARBA00004329"/>
    </source>
</evidence>
<dbReference type="GeneID" id="38113268"/>
<dbReference type="STRING" id="1810919.A0A3D8SIZ0"/>
<feature type="compositionally biased region" description="Polar residues" evidence="8">
    <location>
        <begin position="324"/>
        <end position="339"/>
    </location>
</feature>
<dbReference type="PANTHER" id="PTHR40012:SF1">
    <property type="entry name" value="AUTOPHAGY-RELATED PROTEIN 29"/>
    <property type="match status" value="1"/>
</dbReference>
<evidence type="ECO:0000256" key="8">
    <source>
        <dbReference type="SAM" id="MobiDB-lite"/>
    </source>
</evidence>
<dbReference type="EMBL" id="PVWQ01000003">
    <property type="protein sequence ID" value="RDW86256.1"/>
    <property type="molecule type" value="Genomic_DNA"/>
</dbReference>
<proteinExistence type="inferred from homology"/>
<organism evidence="10 11">
    <name type="scientific">Aspergillus mulundensis</name>
    <dbReference type="NCBI Taxonomy" id="1810919"/>
    <lineage>
        <taxon>Eukaryota</taxon>
        <taxon>Fungi</taxon>
        <taxon>Dikarya</taxon>
        <taxon>Ascomycota</taxon>
        <taxon>Pezizomycotina</taxon>
        <taxon>Eurotiomycetes</taxon>
        <taxon>Eurotiomycetidae</taxon>
        <taxon>Eurotiales</taxon>
        <taxon>Aspergillaceae</taxon>
        <taxon>Aspergillus</taxon>
        <taxon>Aspergillus subgen. Nidulantes</taxon>
    </lineage>
</organism>
<evidence type="ECO:0000256" key="6">
    <source>
        <dbReference type="ARBA" id="ARBA00023006"/>
    </source>
</evidence>
<feature type="compositionally biased region" description="Polar residues" evidence="8">
    <location>
        <begin position="149"/>
        <end position="170"/>
    </location>
</feature>
<comment type="similarity">
    <text evidence="2">Belongs to the ATG29 family.</text>
</comment>
<protein>
    <recommendedName>
        <fullName evidence="3">Autophagy-related protein 29</fullName>
    </recommendedName>
</protein>
<dbReference type="Pfam" id="PF18388">
    <property type="entry name" value="ATG29_N"/>
    <property type="match status" value="1"/>
</dbReference>
<feature type="compositionally biased region" description="Low complexity" evidence="8">
    <location>
        <begin position="265"/>
        <end position="276"/>
    </location>
</feature>